<dbReference type="InterPro" id="IPR045863">
    <property type="entry name" value="CorA_TM1_TM2"/>
</dbReference>
<evidence type="ECO:0000256" key="4">
    <source>
        <dbReference type="ARBA" id="ARBA00023136"/>
    </source>
</evidence>
<reference evidence="8" key="1">
    <citation type="journal article" date="2014" name="BMC Genomics">
        <title>Genome characteristics reveal the impact of lichenization on lichen-forming fungus Endocarpon pusillum Hedwig (Verrucariales, Ascomycota).</title>
        <authorList>
            <person name="Wang Y.-Y."/>
            <person name="Liu B."/>
            <person name="Zhang X.-Y."/>
            <person name="Zhou Q.-M."/>
            <person name="Zhang T."/>
            <person name="Li H."/>
            <person name="Yu Y.-F."/>
            <person name="Zhang X.-L."/>
            <person name="Hao X.-Y."/>
            <person name="Wang M."/>
            <person name="Wang L."/>
            <person name="Wei J.-C."/>
        </authorList>
    </citation>
    <scope>NUCLEOTIDE SEQUENCE [LARGE SCALE GENOMIC DNA]</scope>
    <source>
        <strain evidence="8">Z07020 / HMAS-L-300199</strain>
    </source>
</reference>
<dbReference type="RefSeq" id="XP_007800065.1">
    <property type="nucleotide sequence ID" value="XM_007801874.1"/>
</dbReference>
<dbReference type="GO" id="GO:0046873">
    <property type="term" value="F:metal ion transmembrane transporter activity"/>
    <property type="evidence" value="ECO:0007669"/>
    <property type="project" value="InterPro"/>
</dbReference>
<feature type="region of interest" description="Disordered" evidence="5">
    <location>
        <begin position="1"/>
        <end position="35"/>
    </location>
</feature>
<accession>U1HUM9</accession>
<dbReference type="eggNOG" id="ENOG502SJAG">
    <property type="taxonomic scope" value="Eukaryota"/>
</dbReference>
<dbReference type="GO" id="GO:0016020">
    <property type="term" value="C:membrane"/>
    <property type="evidence" value="ECO:0007669"/>
    <property type="project" value="UniProtKB-SubCell"/>
</dbReference>
<evidence type="ECO:0000313" key="8">
    <source>
        <dbReference type="Proteomes" id="UP000019373"/>
    </source>
</evidence>
<protein>
    <submittedName>
        <fullName evidence="7">Uncharacterized protein</fullName>
    </submittedName>
</protein>
<dbReference type="AlphaFoldDB" id="U1HUM9"/>
<keyword evidence="3 6" id="KW-1133">Transmembrane helix</keyword>
<gene>
    <name evidence="7" type="ORF">EPUS_02042</name>
</gene>
<evidence type="ECO:0000256" key="3">
    <source>
        <dbReference type="ARBA" id="ARBA00022989"/>
    </source>
</evidence>
<dbReference type="InterPro" id="IPR002523">
    <property type="entry name" value="MgTranspt_CorA/ZnTranspt_ZntB"/>
</dbReference>
<keyword evidence="4 6" id="KW-0472">Membrane</keyword>
<name>U1HUM9_ENDPU</name>
<dbReference type="Proteomes" id="UP000019373">
    <property type="component" value="Unassembled WGS sequence"/>
</dbReference>
<dbReference type="Gene3D" id="1.20.58.340">
    <property type="entry name" value="Magnesium transport protein CorA, transmembrane region"/>
    <property type="match status" value="1"/>
</dbReference>
<feature type="compositionally biased region" description="Polar residues" evidence="5">
    <location>
        <begin position="14"/>
        <end position="35"/>
    </location>
</feature>
<evidence type="ECO:0000256" key="1">
    <source>
        <dbReference type="ARBA" id="ARBA00004141"/>
    </source>
</evidence>
<proteinExistence type="predicted"/>
<dbReference type="GeneID" id="19237096"/>
<feature type="transmembrane region" description="Helical" evidence="6">
    <location>
        <begin position="436"/>
        <end position="456"/>
    </location>
</feature>
<evidence type="ECO:0000256" key="2">
    <source>
        <dbReference type="ARBA" id="ARBA00022692"/>
    </source>
</evidence>
<sequence>MVDHNSGHALEVLQDSQNPKPTNATVNSPETTEQSGKCEERFLYQSYRAFLDTNVKTWPELRWMQVFLEHQGSNPSDTQVDVIDSKDGCLHSSQVPYTGAQNLLKALGQRSPDVNTRIIIVSYRESLSIDRGVVEVLGRLLSIDPLAFLQHFHHESLQQEDSYNDKYKSRLAYEPHAFLPSEQPTQGRCLHFGLESRKYASAMFFGDGFGYNNISQATVVIWIRSPRRYYATSFGMHPSFSEPPRQRIVKAHYITGTYIDCLLALDPGVVRMADRDLRQYIAPLIRVFLKEHYVEFRKEIDPFSLFRPTFIHNTPEDLLPRIRHRLRFLDNMRLTIRNVLKEGEDREVRPAEAPIHKTIGDLYVLIDELKEAEGFYERLQREQLLNAQLQEARKSTETAVSVARLTKLAFIFIPLSFVTSFFGMNVKQFGNGNINIWIFFATAAAMICLTLPAFMITTESGEIAVCTVKLLMKSPYVGFWFLAFTLFNTHKVNMMLCERGVLHYFSKGEQGCREYALSGARGWRYTFGWREESLYRQFWSWRAQYIMAIFYKWLDSPDWKKLDWTDRLLWQFEWWRLDYERQGWTNID</sequence>
<dbReference type="HOGENOM" id="CLU_490046_0_0_1"/>
<dbReference type="Pfam" id="PF01544">
    <property type="entry name" value="CorA"/>
    <property type="match status" value="1"/>
</dbReference>
<dbReference type="OrthoDB" id="3231000at2759"/>
<organism evidence="7 8">
    <name type="scientific">Endocarpon pusillum (strain Z07020 / HMAS-L-300199)</name>
    <name type="common">Lichen-forming fungus</name>
    <dbReference type="NCBI Taxonomy" id="1263415"/>
    <lineage>
        <taxon>Eukaryota</taxon>
        <taxon>Fungi</taxon>
        <taxon>Dikarya</taxon>
        <taxon>Ascomycota</taxon>
        <taxon>Pezizomycotina</taxon>
        <taxon>Eurotiomycetes</taxon>
        <taxon>Chaetothyriomycetidae</taxon>
        <taxon>Verrucariales</taxon>
        <taxon>Verrucariaceae</taxon>
        <taxon>Endocarpon</taxon>
    </lineage>
</organism>
<comment type="subcellular location">
    <subcellularLocation>
        <location evidence="1">Membrane</location>
        <topology evidence="1">Multi-pass membrane protein</topology>
    </subcellularLocation>
</comment>
<keyword evidence="8" id="KW-1185">Reference proteome</keyword>
<evidence type="ECO:0000256" key="5">
    <source>
        <dbReference type="SAM" id="MobiDB-lite"/>
    </source>
</evidence>
<dbReference type="EMBL" id="KE720882">
    <property type="protein sequence ID" value="ERF74355.1"/>
    <property type="molecule type" value="Genomic_DNA"/>
</dbReference>
<feature type="transmembrane region" description="Helical" evidence="6">
    <location>
        <begin position="405"/>
        <end position="424"/>
    </location>
</feature>
<dbReference type="SUPFAM" id="SSF144083">
    <property type="entry name" value="Magnesium transport protein CorA, transmembrane region"/>
    <property type="match status" value="1"/>
</dbReference>
<evidence type="ECO:0000313" key="7">
    <source>
        <dbReference type="EMBL" id="ERF74355.1"/>
    </source>
</evidence>
<keyword evidence="2 6" id="KW-0812">Transmembrane</keyword>
<evidence type="ECO:0000256" key="6">
    <source>
        <dbReference type="SAM" id="Phobius"/>
    </source>
</evidence>